<dbReference type="PANTHER" id="PTHR32309">
    <property type="entry name" value="TYROSINE-PROTEIN KINASE"/>
    <property type="match status" value="1"/>
</dbReference>
<comment type="catalytic activity">
    <reaction evidence="15">
        <text>L-tyrosyl-[protein] + ATP = O-phospho-L-tyrosyl-[protein] + ADP + H(+)</text>
        <dbReference type="Rhea" id="RHEA:10596"/>
        <dbReference type="Rhea" id="RHEA-COMP:10136"/>
        <dbReference type="Rhea" id="RHEA-COMP:20101"/>
        <dbReference type="ChEBI" id="CHEBI:15378"/>
        <dbReference type="ChEBI" id="CHEBI:30616"/>
        <dbReference type="ChEBI" id="CHEBI:46858"/>
        <dbReference type="ChEBI" id="CHEBI:61978"/>
        <dbReference type="ChEBI" id="CHEBI:456216"/>
        <dbReference type="EC" id="2.7.10.2"/>
    </reaction>
</comment>
<dbReference type="STRING" id="441112.SAMN04488094_101782"/>
<proteinExistence type="inferred from homology"/>
<keyword evidence="13 17" id="KW-0472">Membrane</keyword>
<feature type="domain" description="AAA" evidence="19">
    <location>
        <begin position="527"/>
        <end position="661"/>
    </location>
</feature>
<dbReference type="AlphaFoldDB" id="A0A1I1EER5"/>
<evidence type="ECO:0000256" key="14">
    <source>
        <dbReference type="ARBA" id="ARBA00023137"/>
    </source>
</evidence>
<keyword evidence="8 17" id="KW-0812">Transmembrane</keyword>
<dbReference type="OrthoDB" id="230260at2"/>
<feature type="coiled-coil region" evidence="16">
    <location>
        <begin position="344"/>
        <end position="388"/>
    </location>
</feature>
<dbReference type="InterPro" id="IPR050445">
    <property type="entry name" value="Bact_polysacc_biosynth/exp"/>
</dbReference>
<reference evidence="20 21" key="1">
    <citation type="submission" date="2016-10" db="EMBL/GenBank/DDBJ databases">
        <authorList>
            <person name="de Groot N.N."/>
        </authorList>
    </citation>
    <scope>NUCLEOTIDE SEQUENCE [LARGE SCALE GENOMIC DNA]</scope>
    <source>
        <strain evidence="20 21">DSM 19548</strain>
    </source>
</reference>
<keyword evidence="7" id="KW-0808">Transferase</keyword>
<dbReference type="GO" id="GO:0005524">
    <property type="term" value="F:ATP binding"/>
    <property type="evidence" value="ECO:0007669"/>
    <property type="project" value="UniProtKB-KW"/>
</dbReference>
<evidence type="ECO:0000256" key="3">
    <source>
        <dbReference type="ARBA" id="ARBA00008883"/>
    </source>
</evidence>
<dbReference type="InterPro" id="IPR025669">
    <property type="entry name" value="AAA_dom"/>
</dbReference>
<keyword evidence="6" id="KW-0997">Cell inner membrane</keyword>
<gene>
    <name evidence="20" type="ORF">SAMN04488094_101782</name>
</gene>
<sequence length="719" mass="79230">MNQLNRLVSGRPVGRTTETEKDDEIDLRSIFMALWRGRYWILIATVLGLAFGYYQGVVASTPVYVATATIMLEREETPVAGLPSLTAGSGNAWNDAVLKTEMGVIESYNLAEKLAVELDLIRNPDFNPYLPREDAGSDRGWLSSMLGKDSTPQETVAPPPDNQILHSIASRLRRAISVSNQEFSYMLDISVRDTNAQRAALFANTLADLYIRDQVDVRLERTREAREWLSDQTADLKAEADASARRMEAFRGDADLQNEQTLEALNLQFKTLRERAETAEQDVRDLSDKQALIENARSSGSASDQLAAVERVTGRPWSVSVDETDPASVQRLQAKVDTLLSDLSRDLDKRIVHAERLRAALQEQQVEIDQQSTEYVQLRQLEREAEADRLIYEYFLARLKEAAVKEGFAQASARVLSPAFGGRQIGANGFRFMIMSGLMGMVLTCGLLILRDRMNDRYRLSETLEGDTGLPVLGQIPQIPGRSRIDLISYIVGKPGSVGAEAVRGLRTSLQYTSIDSPPRVIIATSSVPGEGKTVTSIALAHHFAGLGKSVLLIEGDVRRRAFSEIFPAPKDKSLLSVLSGETDLLDAVQSQVSLGIDILSSGQTTANPADILASQAFSCLIDVAREAYDFVVIDTPPLLLVPDARVVGQYADTILFMVQWESTRRSQVRDALAQLELSGLSADGLVLTKVDTEKMRSYGHGQRYGAYSGKGANKYYVN</sequence>
<dbReference type="GO" id="GO:0005886">
    <property type="term" value="C:plasma membrane"/>
    <property type="evidence" value="ECO:0007669"/>
    <property type="project" value="UniProtKB-SubCell"/>
</dbReference>
<comment type="subcellular location">
    <subcellularLocation>
        <location evidence="1">Cell inner membrane</location>
        <topology evidence="1">Multi-pass membrane protein</topology>
    </subcellularLocation>
</comment>
<feature type="transmembrane region" description="Helical" evidence="17">
    <location>
        <begin position="430"/>
        <end position="450"/>
    </location>
</feature>
<dbReference type="InterPro" id="IPR005702">
    <property type="entry name" value="Wzc-like_C"/>
</dbReference>
<evidence type="ECO:0000256" key="11">
    <source>
        <dbReference type="ARBA" id="ARBA00022840"/>
    </source>
</evidence>
<evidence type="ECO:0000313" key="21">
    <source>
        <dbReference type="Proteomes" id="UP000198728"/>
    </source>
</evidence>
<dbReference type="NCBIfam" id="TIGR01007">
    <property type="entry name" value="eps_fam"/>
    <property type="match status" value="1"/>
</dbReference>
<comment type="similarity">
    <text evidence="3">Belongs to the etk/wzc family.</text>
</comment>
<keyword evidence="10" id="KW-0418">Kinase</keyword>
<organism evidence="20 21">
    <name type="scientific">Tropicimonas isoalkanivorans</name>
    <dbReference type="NCBI Taxonomy" id="441112"/>
    <lineage>
        <taxon>Bacteria</taxon>
        <taxon>Pseudomonadati</taxon>
        <taxon>Pseudomonadota</taxon>
        <taxon>Alphaproteobacteria</taxon>
        <taxon>Rhodobacterales</taxon>
        <taxon>Roseobacteraceae</taxon>
        <taxon>Tropicimonas</taxon>
    </lineage>
</organism>
<evidence type="ECO:0000256" key="7">
    <source>
        <dbReference type="ARBA" id="ARBA00022679"/>
    </source>
</evidence>
<evidence type="ECO:0000313" key="20">
    <source>
        <dbReference type="EMBL" id="SFB85649.1"/>
    </source>
</evidence>
<keyword evidence="16" id="KW-0175">Coiled coil</keyword>
<evidence type="ECO:0000256" key="10">
    <source>
        <dbReference type="ARBA" id="ARBA00022777"/>
    </source>
</evidence>
<evidence type="ECO:0000256" key="15">
    <source>
        <dbReference type="ARBA" id="ARBA00051245"/>
    </source>
</evidence>
<dbReference type="Pfam" id="PF02706">
    <property type="entry name" value="Wzz"/>
    <property type="match status" value="1"/>
</dbReference>
<feature type="transmembrane region" description="Helical" evidence="17">
    <location>
        <begin position="37"/>
        <end position="54"/>
    </location>
</feature>
<evidence type="ECO:0000256" key="2">
    <source>
        <dbReference type="ARBA" id="ARBA00007316"/>
    </source>
</evidence>
<feature type="domain" description="Polysaccharide chain length determinant N-terminal" evidence="18">
    <location>
        <begin position="23"/>
        <end position="117"/>
    </location>
</feature>
<evidence type="ECO:0000256" key="5">
    <source>
        <dbReference type="ARBA" id="ARBA00022475"/>
    </source>
</evidence>
<evidence type="ECO:0000256" key="12">
    <source>
        <dbReference type="ARBA" id="ARBA00022989"/>
    </source>
</evidence>
<evidence type="ECO:0000256" key="13">
    <source>
        <dbReference type="ARBA" id="ARBA00023136"/>
    </source>
</evidence>
<accession>A0A1I1EER5</accession>
<dbReference type="SUPFAM" id="SSF52540">
    <property type="entry name" value="P-loop containing nucleoside triphosphate hydrolases"/>
    <property type="match status" value="1"/>
</dbReference>
<dbReference type="CDD" id="cd05387">
    <property type="entry name" value="BY-kinase"/>
    <property type="match status" value="1"/>
</dbReference>
<keyword evidence="9" id="KW-0547">Nucleotide-binding</keyword>
<dbReference type="InterPro" id="IPR027417">
    <property type="entry name" value="P-loop_NTPase"/>
</dbReference>
<dbReference type="Gene3D" id="3.40.50.300">
    <property type="entry name" value="P-loop containing nucleotide triphosphate hydrolases"/>
    <property type="match status" value="1"/>
</dbReference>
<comment type="similarity">
    <text evidence="2">Belongs to the CpsD/CapB family.</text>
</comment>
<evidence type="ECO:0000256" key="6">
    <source>
        <dbReference type="ARBA" id="ARBA00022519"/>
    </source>
</evidence>
<keyword evidence="11" id="KW-0067">ATP-binding</keyword>
<evidence type="ECO:0000256" key="17">
    <source>
        <dbReference type="SAM" id="Phobius"/>
    </source>
</evidence>
<dbReference type="InterPro" id="IPR003856">
    <property type="entry name" value="LPS_length_determ_N"/>
</dbReference>
<evidence type="ECO:0000259" key="19">
    <source>
        <dbReference type="Pfam" id="PF13614"/>
    </source>
</evidence>
<feature type="coiled-coil region" evidence="16">
    <location>
        <begin position="262"/>
        <end position="296"/>
    </location>
</feature>
<evidence type="ECO:0000256" key="8">
    <source>
        <dbReference type="ARBA" id="ARBA00022692"/>
    </source>
</evidence>
<dbReference type="EMBL" id="FOLG01000001">
    <property type="protein sequence ID" value="SFB85649.1"/>
    <property type="molecule type" value="Genomic_DNA"/>
</dbReference>
<keyword evidence="12 17" id="KW-1133">Transmembrane helix</keyword>
<keyword evidence="21" id="KW-1185">Reference proteome</keyword>
<dbReference type="Proteomes" id="UP000198728">
    <property type="component" value="Unassembled WGS sequence"/>
</dbReference>
<evidence type="ECO:0000259" key="18">
    <source>
        <dbReference type="Pfam" id="PF02706"/>
    </source>
</evidence>
<keyword evidence="14" id="KW-0829">Tyrosine-protein kinase</keyword>
<evidence type="ECO:0000256" key="1">
    <source>
        <dbReference type="ARBA" id="ARBA00004429"/>
    </source>
</evidence>
<evidence type="ECO:0000256" key="4">
    <source>
        <dbReference type="ARBA" id="ARBA00011903"/>
    </source>
</evidence>
<name>A0A1I1EER5_9RHOB</name>
<keyword evidence="5" id="KW-1003">Cell membrane</keyword>
<dbReference type="PANTHER" id="PTHR32309:SF13">
    <property type="entry name" value="FERRIC ENTEROBACTIN TRANSPORT PROTEIN FEPE"/>
    <property type="match status" value="1"/>
</dbReference>
<dbReference type="RefSeq" id="WP_093359319.1">
    <property type="nucleotide sequence ID" value="NZ_FOLG01000001.1"/>
</dbReference>
<dbReference type="GO" id="GO:0004715">
    <property type="term" value="F:non-membrane spanning protein tyrosine kinase activity"/>
    <property type="evidence" value="ECO:0007669"/>
    <property type="project" value="UniProtKB-EC"/>
</dbReference>
<dbReference type="Pfam" id="PF13614">
    <property type="entry name" value="AAA_31"/>
    <property type="match status" value="1"/>
</dbReference>
<protein>
    <recommendedName>
        <fullName evidence="4">non-specific protein-tyrosine kinase</fullName>
        <ecNumber evidence="4">2.7.10.2</ecNumber>
    </recommendedName>
</protein>
<dbReference type="EC" id="2.7.10.2" evidence="4"/>
<evidence type="ECO:0000256" key="16">
    <source>
        <dbReference type="SAM" id="Coils"/>
    </source>
</evidence>
<evidence type="ECO:0000256" key="9">
    <source>
        <dbReference type="ARBA" id="ARBA00022741"/>
    </source>
</evidence>